<dbReference type="AlphaFoldDB" id="A0A848G0R5"/>
<sequence length="212" mass="22047">MSFAPVLRRRLIATSLALTAGSALAASPAFAAAEIGQPAPAFSAPGADGKTVSLAAYKGKTVVLEWTNHECPFVVKHYESGNIPQLQKEFTGKGVVWLQVISSAPGKQGHVEGPAALKINSFREAAPTAVVLDPDGRIGKAYGAQTTPHIFIVDPAGQLVYKGGIDSIASASKADIAKADNYVKLAFNDLGAGRKLAHASTKPYGCSIKYAD</sequence>
<protein>
    <submittedName>
        <fullName evidence="3">Redoxin domain-containing protein</fullName>
    </submittedName>
</protein>
<dbReference type="PANTHER" id="PTHR43640">
    <property type="entry name" value="OS07G0260300 PROTEIN"/>
    <property type="match status" value="1"/>
</dbReference>
<dbReference type="InterPro" id="IPR013766">
    <property type="entry name" value="Thioredoxin_domain"/>
</dbReference>
<dbReference type="InterPro" id="IPR000866">
    <property type="entry name" value="AhpC/TSA"/>
</dbReference>
<dbReference type="GO" id="GO:0016209">
    <property type="term" value="F:antioxidant activity"/>
    <property type="evidence" value="ECO:0007669"/>
    <property type="project" value="InterPro"/>
</dbReference>
<feature type="chain" id="PRO_5032700562" evidence="1">
    <location>
        <begin position="26"/>
        <end position="212"/>
    </location>
</feature>
<name>A0A848G0R5_9RHOO</name>
<dbReference type="GO" id="GO:0016491">
    <property type="term" value="F:oxidoreductase activity"/>
    <property type="evidence" value="ECO:0007669"/>
    <property type="project" value="InterPro"/>
</dbReference>
<gene>
    <name evidence="3" type="ORF">HHL15_03060</name>
</gene>
<reference evidence="3 4" key="1">
    <citation type="submission" date="2020-04" db="EMBL/GenBank/DDBJ databases">
        <title>Zoogloea sp. G-4-1-14 isolated from soil.</title>
        <authorList>
            <person name="Dahal R.H."/>
        </authorList>
    </citation>
    <scope>NUCLEOTIDE SEQUENCE [LARGE SCALE GENOMIC DNA]</scope>
    <source>
        <strain evidence="3 4">G-4-1-14</strain>
    </source>
</reference>
<evidence type="ECO:0000313" key="4">
    <source>
        <dbReference type="Proteomes" id="UP000580043"/>
    </source>
</evidence>
<dbReference type="Proteomes" id="UP000580043">
    <property type="component" value="Unassembled WGS sequence"/>
</dbReference>
<dbReference type="EMBL" id="JABBGA010000002">
    <property type="protein sequence ID" value="NML24709.1"/>
    <property type="molecule type" value="Genomic_DNA"/>
</dbReference>
<dbReference type="Pfam" id="PF00578">
    <property type="entry name" value="AhpC-TSA"/>
    <property type="match status" value="1"/>
</dbReference>
<feature type="domain" description="Thioredoxin" evidence="2">
    <location>
        <begin position="33"/>
        <end position="185"/>
    </location>
</feature>
<dbReference type="SUPFAM" id="SSF52833">
    <property type="entry name" value="Thioredoxin-like"/>
    <property type="match status" value="1"/>
</dbReference>
<dbReference type="PANTHER" id="PTHR43640:SF1">
    <property type="entry name" value="THIOREDOXIN-DEPENDENT PEROXIREDOXIN"/>
    <property type="match status" value="1"/>
</dbReference>
<evidence type="ECO:0000313" key="3">
    <source>
        <dbReference type="EMBL" id="NML24709.1"/>
    </source>
</evidence>
<proteinExistence type="predicted"/>
<evidence type="ECO:0000259" key="2">
    <source>
        <dbReference type="PROSITE" id="PS51352"/>
    </source>
</evidence>
<dbReference type="PROSITE" id="PS51318">
    <property type="entry name" value="TAT"/>
    <property type="match status" value="1"/>
</dbReference>
<keyword evidence="1" id="KW-0732">Signal</keyword>
<comment type="caution">
    <text evidence="3">The sequence shown here is derived from an EMBL/GenBank/DDBJ whole genome shotgun (WGS) entry which is preliminary data.</text>
</comment>
<dbReference type="InterPro" id="IPR036249">
    <property type="entry name" value="Thioredoxin-like_sf"/>
</dbReference>
<dbReference type="RefSeq" id="WP_169144360.1">
    <property type="nucleotide sequence ID" value="NZ_JABBGA010000002.1"/>
</dbReference>
<dbReference type="InterPro" id="IPR006311">
    <property type="entry name" value="TAT_signal"/>
</dbReference>
<evidence type="ECO:0000256" key="1">
    <source>
        <dbReference type="SAM" id="SignalP"/>
    </source>
</evidence>
<accession>A0A848G0R5</accession>
<organism evidence="3 4">
    <name type="scientific">Zoogloea dura</name>
    <dbReference type="NCBI Taxonomy" id="2728840"/>
    <lineage>
        <taxon>Bacteria</taxon>
        <taxon>Pseudomonadati</taxon>
        <taxon>Pseudomonadota</taxon>
        <taxon>Betaproteobacteria</taxon>
        <taxon>Rhodocyclales</taxon>
        <taxon>Zoogloeaceae</taxon>
        <taxon>Zoogloea</taxon>
    </lineage>
</organism>
<dbReference type="InterPro" id="IPR047262">
    <property type="entry name" value="PRX-like1"/>
</dbReference>
<dbReference type="Gene3D" id="3.40.30.10">
    <property type="entry name" value="Glutaredoxin"/>
    <property type="match status" value="1"/>
</dbReference>
<dbReference type="PROSITE" id="PS51352">
    <property type="entry name" value="THIOREDOXIN_2"/>
    <property type="match status" value="1"/>
</dbReference>
<keyword evidence="4" id="KW-1185">Reference proteome</keyword>
<feature type="signal peptide" evidence="1">
    <location>
        <begin position="1"/>
        <end position="25"/>
    </location>
</feature>